<dbReference type="RefSeq" id="WP_212016990.1">
    <property type="nucleotide sequence ID" value="NZ_JAAFYZ010000161.1"/>
</dbReference>
<dbReference type="Pfam" id="PF13191">
    <property type="entry name" value="AAA_16"/>
    <property type="match status" value="1"/>
</dbReference>
<keyword evidence="2" id="KW-0067">ATP-binding</keyword>
<dbReference type="PROSITE" id="PS00622">
    <property type="entry name" value="HTH_LUXR_1"/>
    <property type="match status" value="1"/>
</dbReference>
<evidence type="ECO:0000313" key="5">
    <source>
        <dbReference type="EMBL" id="MBS2551907.1"/>
    </source>
</evidence>
<feature type="domain" description="HTH luxR-type" evidence="4">
    <location>
        <begin position="926"/>
        <end position="991"/>
    </location>
</feature>
<dbReference type="CDD" id="cd06170">
    <property type="entry name" value="LuxR_C_like"/>
    <property type="match status" value="1"/>
</dbReference>
<keyword evidence="1" id="KW-0547">Nucleotide-binding</keyword>
<dbReference type="PANTHER" id="PTHR16305:SF35">
    <property type="entry name" value="TRANSCRIPTIONAL ACTIVATOR DOMAIN"/>
    <property type="match status" value="1"/>
</dbReference>
<evidence type="ECO:0000256" key="3">
    <source>
        <dbReference type="SAM" id="MobiDB-lite"/>
    </source>
</evidence>
<dbReference type="Proteomes" id="UP000730482">
    <property type="component" value="Unassembled WGS sequence"/>
</dbReference>
<dbReference type="PANTHER" id="PTHR16305">
    <property type="entry name" value="TESTICULAR SOLUBLE ADENYLYL CYCLASE"/>
    <property type="match status" value="1"/>
</dbReference>
<feature type="region of interest" description="Disordered" evidence="3">
    <location>
        <begin position="912"/>
        <end position="932"/>
    </location>
</feature>
<organism evidence="5 6">
    <name type="scientific">Catenulispora pinistramenti</name>
    <dbReference type="NCBI Taxonomy" id="2705254"/>
    <lineage>
        <taxon>Bacteria</taxon>
        <taxon>Bacillati</taxon>
        <taxon>Actinomycetota</taxon>
        <taxon>Actinomycetes</taxon>
        <taxon>Catenulisporales</taxon>
        <taxon>Catenulisporaceae</taxon>
        <taxon>Catenulispora</taxon>
    </lineage>
</organism>
<name>A0ABS5L0P6_9ACTN</name>
<dbReference type="SUPFAM" id="SSF52540">
    <property type="entry name" value="P-loop containing nucleoside triphosphate hydrolases"/>
    <property type="match status" value="1"/>
</dbReference>
<dbReference type="InterPro" id="IPR000792">
    <property type="entry name" value="Tscrpt_reg_LuxR_C"/>
</dbReference>
<dbReference type="PROSITE" id="PS50043">
    <property type="entry name" value="HTH_LUXR_2"/>
    <property type="match status" value="1"/>
</dbReference>
<dbReference type="InterPro" id="IPR036388">
    <property type="entry name" value="WH-like_DNA-bd_sf"/>
</dbReference>
<comment type="caution">
    <text evidence="5">The sequence shown here is derived from an EMBL/GenBank/DDBJ whole genome shotgun (WGS) entry which is preliminary data.</text>
</comment>
<evidence type="ECO:0000256" key="1">
    <source>
        <dbReference type="ARBA" id="ARBA00022741"/>
    </source>
</evidence>
<reference evidence="5 6" key="1">
    <citation type="submission" date="2020-02" db="EMBL/GenBank/DDBJ databases">
        <title>Acidophilic actinobacteria isolated from forest soil.</title>
        <authorList>
            <person name="Golinska P."/>
        </authorList>
    </citation>
    <scope>NUCLEOTIDE SEQUENCE [LARGE SCALE GENOMIC DNA]</scope>
    <source>
        <strain evidence="5 6">NL8</strain>
    </source>
</reference>
<protein>
    <submittedName>
        <fullName evidence="5">AAA family ATPase</fullName>
    </submittedName>
</protein>
<dbReference type="Gene3D" id="1.10.10.10">
    <property type="entry name" value="Winged helix-like DNA-binding domain superfamily/Winged helix DNA-binding domain"/>
    <property type="match status" value="1"/>
</dbReference>
<gene>
    <name evidence="5" type="ORF">KGQ19_34090</name>
</gene>
<evidence type="ECO:0000313" key="6">
    <source>
        <dbReference type="Proteomes" id="UP000730482"/>
    </source>
</evidence>
<keyword evidence="6" id="KW-1185">Reference proteome</keyword>
<dbReference type="PRINTS" id="PR00038">
    <property type="entry name" value="HTHLUXR"/>
</dbReference>
<dbReference type="InterPro" id="IPR041664">
    <property type="entry name" value="AAA_16"/>
</dbReference>
<dbReference type="Pfam" id="PF00196">
    <property type="entry name" value="GerE"/>
    <property type="match status" value="1"/>
</dbReference>
<dbReference type="InterPro" id="IPR027417">
    <property type="entry name" value="P-loop_NTPase"/>
</dbReference>
<dbReference type="SMART" id="SM00421">
    <property type="entry name" value="HTH_LUXR"/>
    <property type="match status" value="1"/>
</dbReference>
<feature type="compositionally biased region" description="Basic residues" evidence="3">
    <location>
        <begin position="917"/>
        <end position="926"/>
    </location>
</feature>
<evidence type="ECO:0000256" key="2">
    <source>
        <dbReference type="ARBA" id="ARBA00022840"/>
    </source>
</evidence>
<dbReference type="SUPFAM" id="SSF46894">
    <property type="entry name" value="C-terminal effector domain of the bipartite response regulators"/>
    <property type="match status" value="1"/>
</dbReference>
<dbReference type="InterPro" id="IPR016032">
    <property type="entry name" value="Sig_transdc_resp-reg_C-effctor"/>
</dbReference>
<evidence type="ECO:0000259" key="4">
    <source>
        <dbReference type="PROSITE" id="PS50043"/>
    </source>
</evidence>
<sequence length="1001" mass="107937">MNRRTSEVEQQAGVSHVARIGTPRFVGREAELTQVVRALFASSALVLVEGEAGIGKSRLVRETLAALRTHTAGAADPGAAPVTEPLVALCPPFREPLTLGPIVDAARQRRSDVSGLRLSALAGTLRPLFPEWGDALPPAPEPLSDPGAARHRLIRALAELLDRLGVRVLVVEDVHWADEATMDFLLFLATRPTQRISLLLTYRAEDLPADSLLPRLSASARQVADSSGGQGNVRVTLGGLEPPEVAQLVSSMLDDELVSPAFAELLHSRTEGVPLALEESVRLLHARSDLVRRDGEWIRRTLDEIDVPPSIRDAVTDRVGRLGAEAQQMLLAAAVLVDAEAEPVLAQVSGLTPDEVGPALREAVLSGLIDEDEAGRIAFRHALAARAVYRRAAGPDRRAAHRRAAATLEDKRPVPVARLAYHYRAANEMTQWRRYAEQAADLALAAGDHPTAVSLLHELLAEGGLPASDVARIAQKFPLLSVTGYLRRADVVSTLRSVLDDERIQQADRGRIREQLGRMLIHLGEHAGGVEQLQRAIPDLADSPSDLARAMATLGGRIGIGSLPAAELRRWIDRAASVAESRLPEAERRILLIDRITALLDLGDPAGWDLAAGFPTEQTSSQGTLDLARLAMNTGDAAMQWGHYQDARRRLAIAGDLSRRHRHQRLRDMTLVTIAHLDWFTGAWSGLADRARHWVRLDDEPVMQLDSRLVLGLLGAAAGDDPTAEDAVRSVRDDAARRGIAEMSMESTGALARLRLAAGDVQEALSLTDDAVEVVMGKEMWLWATETVPVRVAALIAAERLSEAEDLVSAFAGGFDDRAIPSTRAALETCRALLAQGRDEHAEAAAAWDVAAAAWQALPRPYSALLAREQKSFCLVKAGEGEAALSQWTEVAQGLAVLGAKKDAERVAGTIQEHGGKKPGRRRAGRRGYGNHLSPREQEVVELLLSGLTNREIAIALSRSPKTVAAQLNSAMRKHGVSTRTALAVLVTQTRFGAMADSAQD</sequence>
<proteinExistence type="predicted"/>
<accession>A0ABS5L0P6</accession>
<dbReference type="EMBL" id="JAAFYZ010000161">
    <property type="protein sequence ID" value="MBS2551907.1"/>
    <property type="molecule type" value="Genomic_DNA"/>
</dbReference>